<accession>A0A2Z7DJ74</accession>
<feature type="compositionally biased region" description="Polar residues" evidence="1">
    <location>
        <begin position="113"/>
        <end position="128"/>
    </location>
</feature>
<keyword evidence="3" id="KW-1185">Reference proteome</keyword>
<organism evidence="2 3">
    <name type="scientific">Dorcoceras hygrometricum</name>
    <dbReference type="NCBI Taxonomy" id="472368"/>
    <lineage>
        <taxon>Eukaryota</taxon>
        <taxon>Viridiplantae</taxon>
        <taxon>Streptophyta</taxon>
        <taxon>Embryophyta</taxon>
        <taxon>Tracheophyta</taxon>
        <taxon>Spermatophyta</taxon>
        <taxon>Magnoliopsida</taxon>
        <taxon>eudicotyledons</taxon>
        <taxon>Gunneridae</taxon>
        <taxon>Pentapetalae</taxon>
        <taxon>asterids</taxon>
        <taxon>lamiids</taxon>
        <taxon>Lamiales</taxon>
        <taxon>Gesneriaceae</taxon>
        <taxon>Didymocarpoideae</taxon>
        <taxon>Trichosporeae</taxon>
        <taxon>Loxocarpinae</taxon>
        <taxon>Dorcoceras</taxon>
    </lineage>
</organism>
<evidence type="ECO:0000313" key="2">
    <source>
        <dbReference type="EMBL" id="KZV58093.1"/>
    </source>
</evidence>
<evidence type="ECO:0000256" key="1">
    <source>
        <dbReference type="SAM" id="MobiDB-lite"/>
    </source>
</evidence>
<sequence>METSKVKSGVRNQAEAKLNQLEHSESAWNDMNQLQALEEEDGPAGTSKGELAGTSKWTIDDDVITGLAMETSKVKSGVRNQAEAKLNQLEHIDTTSFDLPSRGKSSRKHLKPTTGQPAASISSPAQPVASSMHPVASFAYPVDMVSRRKKSRSSEAWQPGAKIQTQKRNSCCAKCCEEKTKAERTAVQPFNAINAQDGRING</sequence>
<dbReference type="AlphaFoldDB" id="A0A2Z7DJ74"/>
<feature type="region of interest" description="Disordered" evidence="1">
    <location>
        <begin position="1"/>
        <end position="22"/>
    </location>
</feature>
<protein>
    <submittedName>
        <fullName evidence="2">Divinyl chlorophyllide a 8-vinyl-reductase, chloroplastic-like</fullName>
    </submittedName>
</protein>
<gene>
    <name evidence="2" type="ORF">F511_37533</name>
</gene>
<dbReference type="EMBL" id="KQ986864">
    <property type="protein sequence ID" value="KZV58093.1"/>
    <property type="molecule type" value="Genomic_DNA"/>
</dbReference>
<evidence type="ECO:0000313" key="3">
    <source>
        <dbReference type="Proteomes" id="UP000250235"/>
    </source>
</evidence>
<proteinExistence type="predicted"/>
<dbReference type="Proteomes" id="UP000250235">
    <property type="component" value="Unassembled WGS sequence"/>
</dbReference>
<feature type="region of interest" description="Disordered" evidence="1">
    <location>
        <begin position="93"/>
        <end position="128"/>
    </location>
</feature>
<name>A0A2Z7DJ74_9LAMI</name>
<feature type="region of interest" description="Disordered" evidence="1">
    <location>
        <begin position="35"/>
        <end position="56"/>
    </location>
</feature>
<reference evidence="2 3" key="1">
    <citation type="journal article" date="2015" name="Proc. Natl. Acad. Sci. U.S.A.">
        <title>The resurrection genome of Boea hygrometrica: A blueprint for survival of dehydration.</title>
        <authorList>
            <person name="Xiao L."/>
            <person name="Yang G."/>
            <person name="Zhang L."/>
            <person name="Yang X."/>
            <person name="Zhao S."/>
            <person name="Ji Z."/>
            <person name="Zhou Q."/>
            <person name="Hu M."/>
            <person name="Wang Y."/>
            <person name="Chen M."/>
            <person name="Xu Y."/>
            <person name="Jin H."/>
            <person name="Xiao X."/>
            <person name="Hu G."/>
            <person name="Bao F."/>
            <person name="Hu Y."/>
            <person name="Wan P."/>
            <person name="Li L."/>
            <person name="Deng X."/>
            <person name="Kuang T."/>
            <person name="Xiang C."/>
            <person name="Zhu J.K."/>
            <person name="Oliver M.J."/>
            <person name="He Y."/>
        </authorList>
    </citation>
    <scope>NUCLEOTIDE SEQUENCE [LARGE SCALE GENOMIC DNA]</scope>
    <source>
        <strain evidence="3">cv. XS01</strain>
    </source>
</reference>